<evidence type="ECO:0000256" key="5">
    <source>
        <dbReference type="ARBA" id="ARBA00022960"/>
    </source>
</evidence>
<evidence type="ECO:0000256" key="4">
    <source>
        <dbReference type="ARBA" id="ARBA00022692"/>
    </source>
</evidence>
<keyword evidence="5" id="KW-0133">Cell shape</keyword>
<keyword evidence="4" id="KW-0812">Transmembrane</keyword>
<reference evidence="8 9" key="1">
    <citation type="submission" date="2019-04" db="EMBL/GenBank/DDBJ databases">
        <title>Bacillus sediminilitoris sp. nov., isolated from a tidal flat sediment on the East China Sea.</title>
        <authorList>
            <person name="Wei Y."/>
            <person name="Mao H."/>
            <person name="Fang J."/>
        </authorList>
    </citation>
    <scope>NUCLEOTIDE SEQUENCE [LARGE SCALE GENOMIC DNA]</scope>
    <source>
        <strain evidence="8 9">DSL-17</strain>
    </source>
</reference>
<keyword evidence="9" id="KW-1185">Reference proteome</keyword>
<protein>
    <submittedName>
        <fullName evidence="8">Rod shape-determining protein MreD</fullName>
    </submittedName>
</protein>
<dbReference type="EMBL" id="SSNT01000003">
    <property type="protein sequence ID" value="THF81847.1"/>
    <property type="molecule type" value="Genomic_DNA"/>
</dbReference>
<dbReference type="GO" id="GO:0005886">
    <property type="term" value="C:plasma membrane"/>
    <property type="evidence" value="ECO:0007669"/>
    <property type="project" value="UniProtKB-SubCell"/>
</dbReference>
<evidence type="ECO:0000313" key="8">
    <source>
        <dbReference type="EMBL" id="THF81847.1"/>
    </source>
</evidence>
<comment type="caution">
    <text evidence="8">The sequence shown here is derived from an EMBL/GenBank/DDBJ whole genome shotgun (WGS) entry which is preliminary data.</text>
</comment>
<dbReference type="Proteomes" id="UP000310334">
    <property type="component" value="Unassembled WGS sequence"/>
</dbReference>
<comment type="similarity">
    <text evidence="2">Belongs to the MreD family.</text>
</comment>
<dbReference type="OrthoDB" id="1653857at2"/>
<name>A0A4S4C3V8_9BACI</name>
<keyword evidence="6" id="KW-1133">Transmembrane helix</keyword>
<evidence type="ECO:0000256" key="6">
    <source>
        <dbReference type="ARBA" id="ARBA00022989"/>
    </source>
</evidence>
<gene>
    <name evidence="8" type="primary">mreD</name>
    <name evidence="8" type="ORF">E6W99_04145</name>
</gene>
<evidence type="ECO:0000256" key="7">
    <source>
        <dbReference type="ARBA" id="ARBA00023136"/>
    </source>
</evidence>
<accession>A0A4S4C3V8</accession>
<dbReference type="NCBIfam" id="TIGR03426">
    <property type="entry name" value="shape_MreD"/>
    <property type="match status" value="1"/>
</dbReference>
<dbReference type="Pfam" id="PF04093">
    <property type="entry name" value="MreD"/>
    <property type="match status" value="1"/>
</dbReference>
<evidence type="ECO:0000256" key="1">
    <source>
        <dbReference type="ARBA" id="ARBA00004651"/>
    </source>
</evidence>
<organism evidence="8 9">
    <name type="scientific">Metabacillus sediminilitoris</name>
    <dbReference type="NCBI Taxonomy" id="2567941"/>
    <lineage>
        <taxon>Bacteria</taxon>
        <taxon>Bacillati</taxon>
        <taxon>Bacillota</taxon>
        <taxon>Bacilli</taxon>
        <taxon>Bacillales</taxon>
        <taxon>Bacillaceae</taxon>
        <taxon>Metabacillus</taxon>
    </lineage>
</organism>
<evidence type="ECO:0000313" key="9">
    <source>
        <dbReference type="Proteomes" id="UP000310334"/>
    </source>
</evidence>
<evidence type="ECO:0000256" key="3">
    <source>
        <dbReference type="ARBA" id="ARBA00022475"/>
    </source>
</evidence>
<evidence type="ECO:0000256" key="2">
    <source>
        <dbReference type="ARBA" id="ARBA00007776"/>
    </source>
</evidence>
<dbReference type="AlphaFoldDB" id="A0A4S4C3V8"/>
<keyword evidence="7" id="KW-0472">Membrane</keyword>
<dbReference type="InterPro" id="IPR007227">
    <property type="entry name" value="Cell_shape_determining_MreD"/>
</dbReference>
<keyword evidence="3" id="KW-1003">Cell membrane</keyword>
<proteinExistence type="inferred from homology"/>
<dbReference type="GO" id="GO:0008360">
    <property type="term" value="P:regulation of cell shape"/>
    <property type="evidence" value="ECO:0007669"/>
    <property type="project" value="UniProtKB-KW"/>
</dbReference>
<comment type="subcellular location">
    <subcellularLocation>
        <location evidence="1">Cell membrane</location>
        <topology evidence="1">Multi-pass membrane protein</topology>
    </subcellularLocation>
</comment>
<sequence length="173" mass="20220">MVRRFILPFLVLFIFISESIFVDLVHLPFASENQLYIPRFVLIIVIFITVFMNRTQGMLFGVVFGLLHDIVYIEVIGIYLLVYAFLAYLISKAMKVLHNNVFMTLFLTILAITLLEYYVYGINYLIGTTKMPLYHFTTLRLLPTLALNSIFAILFIYPVKRFLEKIKVEELDS</sequence>